<dbReference type="Ensembl" id="ENSHHUT00000031746.1">
    <property type="protein sequence ID" value="ENSHHUP00000030475.1"/>
    <property type="gene ID" value="ENSHHUG00000019418.1"/>
</dbReference>
<feature type="region of interest" description="Disordered" evidence="1">
    <location>
        <begin position="1822"/>
        <end position="1940"/>
    </location>
</feature>
<dbReference type="PANTHER" id="PTHR22741:SF11">
    <property type="entry name" value="SICKLE TAIL PROTEIN HOMOLOG"/>
    <property type="match status" value="1"/>
</dbReference>
<feature type="compositionally biased region" description="Polar residues" evidence="1">
    <location>
        <begin position="1343"/>
        <end position="1359"/>
    </location>
</feature>
<dbReference type="GO" id="GO:0005737">
    <property type="term" value="C:cytoplasm"/>
    <property type="evidence" value="ECO:0007669"/>
    <property type="project" value="TreeGrafter"/>
</dbReference>
<dbReference type="GeneTree" id="ENSGT00940000156098"/>
<feature type="compositionally biased region" description="Basic and acidic residues" evidence="1">
    <location>
        <begin position="1284"/>
        <end position="1308"/>
    </location>
</feature>
<reference evidence="2" key="2">
    <citation type="submission" date="2025-08" db="UniProtKB">
        <authorList>
            <consortium name="Ensembl"/>
        </authorList>
    </citation>
    <scope>IDENTIFICATION</scope>
</reference>
<feature type="region of interest" description="Disordered" evidence="1">
    <location>
        <begin position="1681"/>
        <end position="1709"/>
    </location>
</feature>
<feature type="compositionally biased region" description="Basic and acidic residues" evidence="1">
    <location>
        <begin position="1126"/>
        <end position="1153"/>
    </location>
</feature>
<feature type="compositionally biased region" description="Low complexity" evidence="1">
    <location>
        <begin position="1976"/>
        <end position="1996"/>
    </location>
</feature>
<feature type="region of interest" description="Disordered" evidence="1">
    <location>
        <begin position="1760"/>
        <end position="1793"/>
    </location>
</feature>
<feature type="compositionally biased region" description="Polar residues" evidence="1">
    <location>
        <begin position="1026"/>
        <end position="1036"/>
    </location>
</feature>
<feature type="region of interest" description="Disordered" evidence="1">
    <location>
        <begin position="340"/>
        <end position="408"/>
    </location>
</feature>
<feature type="compositionally biased region" description="Gly residues" evidence="1">
    <location>
        <begin position="447"/>
        <end position="462"/>
    </location>
</feature>
<feature type="compositionally biased region" description="Polar residues" evidence="1">
    <location>
        <begin position="620"/>
        <end position="629"/>
    </location>
</feature>
<organism evidence="2 3">
    <name type="scientific">Hucho hucho</name>
    <name type="common">huchen</name>
    <dbReference type="NCBI Taxonomy" id="62062"/>
    <lineage>
        <taxon>Eukaryota</taxon>
        <taxon>Metazoa</taxon>
        <taxon>Chordata</taxon>
        <taxon>Craniata</taxon>
        <taxon>Vertebrata</taxon>
        <taxon>Euteleostomi</taxon>
        <taxon>Actinopterygii</taxon>
        <taxon>Neopterygii</taxon>
        <taxon>Teleostei</taxon>
        <taxon>Protacanthopterygii</taxon>
        <taxon>Salmoniformes</taxon>
        <taxon>Salmonidae</taxon>
        <taxon>Salmoninae</taxon>
        <taxon>Hucho</taxon>
    </lineage>
</organism>
<feature type="compositionally biased region" description="Polar residues" evidence="1">
    <location>
        <begin position="1760"/>
        <end position="1788"/>
    </location>
</feature>
<reference evidence="3" key="1">
    <citation type="submission" date="2018-06" db="EMBL/GenBank/DDBJ databases">
        <title>Genome assembly of Danube salmon.</title>
        <authorList>
            <person name="Macqueen D.J."/>
            <person name="Gundappa M.K."/>
        </authorList>
    </citation>
    <scope>NUCLEOTIDE SEQUENCE [LARGE SCALE GENOMIC DNA]</scope>
</reference>
<protein>
    <submittedName>
        <fullName evidence="2">KIAA1217</fullName>
    </submittedName>
</protein>
<feature type="region of interest" description="Disordered" evidence="1">
    <location>
        <begin position="1"/>
        <end position="123"/>
    </location>
</feature>
<feature type="compositionally biased region" description="Polar residues" evidence="1">
    <location>
        <begin position="2015"/>
        <end position="2026"/>
    </location>
</feature>
<feature type="compositionally biased region" description="Basic and acidic residues" evidence="1">
    <location>
        <begin position="1393"/>
        <end position="1408"/>
    </location>
</feature>
<evidence type="ECO:0000256" key="1">
    <source>
        <dbReference type="SAM" id="MobiDB-lite"/>
    </source>
</evidence>
<feature type="compositionally biased region" description="Low complexity" evidence="1">
    <location>
        <begin position="1872"/>
        <end position="1905"/>
    </location>
</feature>
<feature type="compositionally biased region" description="Low complexity" evidence="1">
    <location>
        <begin position="2027"/>
        <end position="2069"/>
    </location>
</feature>
<dbReference type="Gene3D" id="1.20.58.1540">
    <property type="entry name" value="Actin interacting protein 3, C-terminal domain"/>
    <property type="match status" value="1"/>
</dbReference>
<feature type="region of interest" description="Disordered" evidence="1">
    <location>
        <begin position="467"/>
        <end position="541"/>
    </location>
</feature>
<feature type="compositionally biased region" description="Polar residues" evidence="1">
    <location>
        <begin position="388"/>
        <end position="398"/>
    </location>
</feature>
<feature type="compositionally biased region" description="Pro residues" evidence="1">
    <location>
        <begin position="1070"/>
        <end position="1085"/>
    </location>
</feature>
<dbReference type="PANTHER" id="PTHR22741">
    <property type="entry name" value="P140CAP/SNIP-RELATED"/>
    <property type="match status" value="1"/>
</dbReference>
<feature type="region of interest" description="Disordered" evidence="1">
    <location>
        <begin position="1959"/>
        <end position="2112"/>
    </location>
</feature>
<feature type="compositionally biased region" description="Polar residues" evidence="1">
    <location>
        <begin position="468"/>
        <end position="485"/>
    </location>
</feature>
<feature type="compositionally biased region" description="Basic and acidic residues" evidence="1">
    <location>
        <begin position="85"/>
        <end position="94"/>
    </location>
</feature>
<feature type="compositionally biased region" description="Polar residues" evidence="1">
    <location>
        <begin position="1432"/>
        <end position="1443"/>
    </location>
</feature>
<feature type="compositionally biased region" description="Polar residues" evidence="1">
    <location>
        <begin position="1963"/>
        <end position="1975"/>
    </location>
</feature>
<feature type="compositionally biased region" description="Polar residues" evidence="1">
    <location>
        <begin position="2095"/>
        <end position="2112"/>
    </location>
</feature>
<feature type="compositionally biased region" description="Low complexity" evidence="1">
    <location>
        <begin position="1504"/>
        <end position="1513"/>
    </location>
</feature>
<proteinExistence type="predicted"/>
<feature type="region of interest" description="Disordered" evidence="1">
    <location>
        <begin position="1266"/>
        <end position="1360"/>
    </location>
</feature>
<feature type="compositionally biased region" description="Low complexity" evidence="1">
    <location>
        <begin position="980"/>
        <end position="994"/>
    </location>
</feature>
<name>A0A4W5LZR2_9TELE</name>
<accession>A0A4W5LZR2</accession>
<feature type="compositionally biased region" description="Basic residues" evidence="1">
    <location>
        <begin position="1861"/>
        <end position="1871"/>
    </location>
</feature>
<evidence type="ECO:0000313" key="2">
    <source>
        <dbReference type="Ensembl" id="ENSHHUP00000030475.1"/>
    </source>
</evidence>
<sequence length="2112" mass="229797">MTSKSSRLGRPSSAGSKQPSQRKDCPVGNRSCMLRVGERLMRAGSEGNLHVVRPKPVQQTPLEEGHQQSGSITAKELGNNNQRDSSPEDVERFHRQQTVENQNHHSEPRSPSTIGGQGPRMQHADIERKKELFLEHLKQRYPHHAAVIMGHQDRLRDYARSPQHSASPPPDIEEQLEHLSLTSLETMSEGDGLAAFTRGCQARASLPVVRSANQTRDRSLGVLYLQYAEETKQIRMPNEITSVDTIRVLFVSAFPQQLTIKMLESPSVAVYIKDETRNMYHELTDVRNITPRCCLKVYHKDPAHAFNRSNARPNNAEGRIPREILYGSHSPVHTLQSTCSPVHSIQGSMSPPTVRSMPSSPSRIPYGPRAGGGVPGSATLPRAGMSSGPPSRSVTPSPSAILERRDVKPDEDLNSKCMALVRADGLYVNVTDPYAVQEGRLSITSSQGGGHTGDMVDIGGGSLHRASVKSTASYAENPEQQQHSLYRQKSRRYGESQGLPPLGTKTPPPSPHRLNDNHGPVASERGSPIRRSLRKESNGNTVEVVNRTRGSVSSVSSSPVFVELPPGHYGDRLFQGHLTPNDPQTSERMKAMEQQIASLAGLVQHALAIGPAEIDRRTSSPFHVNNSAGVSPVPASRTPALLADGSNTLVPRAPSPDPTLQVTLTTVRRNVTSLRQQLHQLRQLQMQNQDSVRGMLKRAEEELAEVMSETLQRQRKDTEPGQGQRTTVDEERHKYQAMEERVLAQLRELEEYVDRLRRDSSSCKGQLSVTLRDVEEGAVNLRRVGEALAGLKGEFPSLHGKMRTVLRVEVEAVRFLKEEPHKMDSMLKRVKALTEALSGLRRCVTENHPHNPEPGAATAEGGVEPAIAQSEPPRKNLPTMESPKPQPRPSVRPPQPQVKNSAGRPDTAPTSPDVVHHVKSSPVNMQPCQHSAALPHHHPSPPLTPTHGRDSPTVAKVSPRSRENSPALKKRMVPWCGDGPAPTASSTETTSQPPCSEEIHTNRGSIKHIVMDIETAERERDLEGKSPQNSATTSAGSEFEQILQEAQASLMKAIPDLEVTETGRREAQSSPPPLAPDQPSLPDPELPLNTPLPDEVDAPQPTEASLPEPTQPADVAAEVTVQVSPERPHKPMVEKPRRPSVEREMKNSPEKSGKSLAPPPPRRFFPSPSGPGLTTGRSGEVIFTTRKEAATAQDDEEVVPQPSPKPTRQPPEVKPKPQTTPVCIASAEPEEKEDDYDEEDKFMKELQVFQKCTLRDVSTTCVIDLTSTASQVRQIEPELSLSPKDPKSQENKGKEKGVLKTDENRFDIVPKSPRVMYYVTGQLSNEKPPSGKTDQSEGREGTVSPSQVANSNTFDSQQPELLIADMSPLVSCKSVLESQDCPTNTQKIAVGEDSGKESLVDENVRKDPVQCQKVGVVEPVSPPIPAEKQDISEPSQQDCYLTNSKPSSSSSTSPPPPSSPASPPLPLSSSSPPPVPVIQSVSSTGQEVSGSLGSPPESRGLGDSQSQQVVLRSSRYRAPRYVEEVSSLSPDLPDEEGPPPPENISFMMITSHRVQALSTGEYQEIVNGTNVSEVQTVSVGNDTTSISQEHSGFDRKPVIIIFDEPMDIRSAYKRMSTIFECEEELDRLLHQESIKEEAEEAGSERSVPQVKPNTDLHHANKTAVTGNTASGHNNTPAVVVQQKSTAECSLPEQSKTEPSNTSKPETKKKFKFKFPKNKLAAISQAIRTGTKTGKKTLQVVVYEDEEEWDGHMNETERFEINSSSIPQTDSSHLTSVNNITSPSTLTRSNSKRRTEEICKNAYDSITSLEETIKRLEITVDNISPAAPNTDSCEESPAPVKPQREREGSPSKRPAPPQVSKFLKHPQSKKSKPQLPSPSITSSSKKQNTSGSPSSSQMSLSVSAKSWQQPAGSADKPGGKTQKLQANQKQFPQANRSAKKAGGDSNYYFLALPASKIPAFCHSSGKNMSLPGPNTVSNPIKSPSSSPSSSHKSFIPSLNLSRLIPPSPSLNDRRQNLSLSSQTQNGRPSPFSHCSSSSSTSPSSNSSSLSPTSTSSTSSSPPSPSLLSPTAMSQGARSIHRIAHIPSFTGHKMQGGYSSKTTHAPAASSSKDI</sequence>
<evidence type="ECO:0000313" key="3">
    <source>
        <dbReference type="Proteomes" id="UP000314982"/>
    </source>
</evidence>
<feature type="region of interest" description="Disordered" evidence="1">
    <location>
        <begin position="443"/>
        <end position="462"/>
    </location>
</feature>
<feature type="region of interest" description="Disordered" evidence="1">
    <location>
        <begin position="1376"/>
        <end position="1516"/>
    </location>
</feature>
<feature type="compositionally biased region" description="Polar residues" evidence="1">
    <location>
        <begin position="57"/>
        <end position="84"/>
    </location>
</feature>
<feature type="compositionally biased region" description="Pro residues" evidence="1">
    <location>
        <begin position="1453"/>
        <end position="1476"/>
    </location>
</feature>
<feature type="region of interest" description="Disordered" evidence="1">
    <location>
        <begin position="620"/>
        <end position="660"/>
    </location>
</feature>
<dbReference type="STRING" id="62062.ENSHHUP00000030475"/>
<reference evidence="2" key="3">
    <citation type="submission" date="2025-09" db="UniProtKB">
        <authorList>
            <consortium name="Ensembl"/>
        </authorList>
    </citation>
    <scope>IDENTIFICATION</scope>
</reference>
<feature type="region of interest" description="Disordered" evidence="1">
    <location>
        <begin position="1053"/>
        <end position="1238"/>
    </location>
</feature>
<dbReference type="Proteomes" id="UP000314982">
    <property type="component" value="Unassembled WGS sequence"/>
</dbReference>
<feature type="compositionally biased region" description="Pro residues" evidence="1">
    <location>
        <begin position="884"/>
        <end position="896"/>
    </location>
</feature>
<keyword evidence="3" id="KW-1185">Reference proteome</keyword>
<feature type="region of interest" description="Disordered" evidence="1">
    <location>
        <begin position="709"/>
        <end position="732"/>
    </location>
</feature>
<feature type="compositionally biased region" description="Polar residues" evidence="1">
    <location>
        <begin position="1681"/>
        <end position="1703"/>
    </location>
</feature>
<feature type="compositionally biased region" description="Polar residues" evidence="1">
    <location>
        <begin position="1376"/>
        <end position="1387"/>
    </location>
</feature>
<dbReference type="InterPro" id="IPR051825">
    <property type="entry name" value="SRCIN1"/>
</dbReference>
<feature type="compositionally biased region" description="Basic and acidic residues" evidence="1">
    <location>
        <begin position="1009"/>
        <end position="1024"/>
    </location>
</feature>
<feature type="compositionally biased region" description="Polar residues" evidence="1">
    <location>
        <begin position="340"/>
        <end position="362"/>
    </location>
</feature>
<feature type="region of interest" description="Disordered" evidence="1">
    <location>
        <begin position="868"/>
        <end position="1041"/>
    </location>
</feature>
<feature type="compositionally biased region" description="Acidic residues" evidence="1">
    <location>
        <begin position="1228"/>
        <end position="1238"/>
    </location>
</feature>
<feature type="compositionally biased region" description="Polar residues" evidence="1">
    <location>
        <begin position="1921"/>
        <end position="1935"/>
    </location>
</feature>